<gene>
    <name evidence="1" type="ORF">S01H1_56186</name>
</gene>
<proteinExistence type="predicted"/>
<comment type="caution">
    <text evidence="1">The sequence shown here is derived from an EMBL/GenBank/DDBJ whole genome shotgun (WGS) entry which is preliminary data.</text>
</comment>
<dbReference type="EMBL" id="BARS01036568">
    <property type="protein sequence ID" value="GAG16484.1"/>
    <property type="molecule type" value="Genomic_DNA"/>
</dbReference>
<feature type="non-terminal residue" evidence="1">
    <location>
        <position position="68"/>
    </location>
</feature>
<sequence length="68" mass="7483">MSLSKRPSVYVGCLTILLVLIVLGCKRGDESKPKPADKVVIYCSVDEAFGRKVLDRFRARTGVELAIT</sequence>
<evidence type="ECO:0000313" key="1">
    <source>
        <dbReference type="EMBL" id="GAG16484.1"/>
    </source>
</evidence>
<name>X0VE95_9ZZZZ</name>
<accession>X0VE95</accession>
<dbReference type="PROSITE" id="PS51257">
    <property type="entry name" value="PROKAR_LIPOPROTEIN"/>
    <property type="match status" value="1"/>
</dbReference>
<organism evidence="1">
    <name type="scientific">marine sediment metagenome</name>
    <dbReference type="NCBI Taxonomy" id="412755"/>
    <lineage>
        <taxon>unclassified sequences</taxon>
        <taxon>metagenomes</taxon>
        <taxon>ecological metagenomes</taxon>
    </lineage>
</organism>
<dbReference type="AlphaFoldDB" id="X0VE95"/>
<protein>
    <submittedName>
        <fullName evidence="1">Uncharacterized protein</fullName>
    </submittedName>
</protein>
<reference evidence="1" key="1">
    <citation type="journal article" date="2014" name="Front. Microbiol.">
        <title>High frequency of phylogenetically diverse reductive dehalogenase-homologous genes in deep subseafloor sedimentary metagenomes.</title>
        <authorList>
            <person name="Kawai M."/>
            <person name="Futagami T."/>
            <person name="Toyoda A."/>
            <person name="Takaki Y."/>
            <person name="Nishi S."/>
            <person name="Hori S."/>
            <person name="Arai W."/>
            <person name="Tsubouchi T."/>
            <person name="Morono Y."/>
            <person name="Uchiyama I."/>
            <person name="Ito T."/>
            <person name="Fujiyama A."/>
            <person name="Inagaki F."/>
            <person name="Takami H."/>
        </authorList>
    </citation>
    <scope>NUCLEOTIDE SEQUENCE</scope>
    <source>
        <strain evidence="1">Expedition CK06-06</strain>
    </source>
</reference>